<organism evidence="1 2">
    <name type="scientific">Pseudomonas frederiksbergensis</name>
    <dbReference type="NCBI Taxonomy" id="104087"/>
    <lineage>
        <taxon>Bacteria</taxon>
        <taxon>Pseudomonadati</taxon>
        <taxon>Pseudomonadota</taxon>
        <taxon>Gammaproteobacteria</taxon>
        <taxon>Pseudomonadales</taxon>
        <taxon>Pseudomonadaceae</taxon>
        <taxon>Pseudomonas</taxon>
    </lineage>
</organism>
<sequence length="159" mass="17903">MSKADELAAKLRQAQRTPADTDNCADLAIEHWPGQVYELYRQVESWLAPVCEAGLVIRRNPTHVFECHSSGSTYNYAIDQLLIEGNYRRISLDPIARFSPGAEGCIEVHMKGSERCILRTVGEHGESRWHLRPTGQQRPEPVTLDEDTFLSLIEEGLGL</sequence>
<dbReference type="AlphaFoldDB" id="A0A0B1Z4R7"/>
<evidence type="ECO:0000313" key="1">
    <source>
        <dbReference type="EMBL" id="KHK66064.1"/>
    </source>
</evidence>
<name>A0A0B1Z4R7_9PSED</name>
<dbReference type="RefSeq" id="WP_039589115.1">
    <property type="nucleotide sequence ID" value="NZ_JQGJ02000004.1"/>
</dbReference>
<accession>A0A0B1Z4R7</accession>
<dbReference type="EMBL" id="JQGJ01000002">
    <property type="protein sequence ID" value="KHK66064.1"/>
    <property type="molecule type" value="Genomic_DNA"/>
</dbReference>
<comment type="caution">
    <text evidence="1">The sequence shown here is derived from an EMBL/GenBank/DDBJ whole genome shotgun (WGS) entry which is preliminary data.</text>
</comment>
<protein>
    <submittedName>
        <fullName evidence="1">Uncharacterized protein</fullName>
    </submittedName>
</protein>
<dbReference type="Proteomes" id="UP000030949">
    <property type="component" value="Unassembled WGS sequence"/>
</dbReference>
<proteinExistence type="predicted"/>
<reference evidence="2" key="1">
    <citation type="submission" date="2015-03" db="EMBL/GenBank/DDBJ databases">
        <title>Pseudomonas frederiksbergensis hydrocarbon degrader.</title>
        <authorList>
            <person name="Brown L.M."/>
            <person name="Ruiz O.N."/>
            <person name="Mueller S."/>
            <person name="Gunasekera T.S."/>
        </authorList>
    </citation>
    <scope>NUCLEOTIDE SEQUENCE [LARGE SCALE GENOMIC DNA]</scope>
    <source>
        <strain evidence="2">SI8</strain>
    </source>
</reference>
<dbReference type="OrthoDB" id="7017599at2"/>
<gene>
    <name evidence="1" type="ORF">JZ00_04605</name>
</gene>
<evidence type="ECO:0000313" key="2">
    <source>
        <dbReference type="Proteomes" id="UP000030949"/>
    </source>
</evidence>